<evidence type="ECO:0000256" key="1">
    <source>
        <dbReference type="SAM" id="SignalP"/>
    </source>
</evidence>
<dbReference type="InterPro" id="IPR011990">
    <property type="entry name" value="TPR-like_helical_dom_sf"/>
</dbReference>
<protein>
    <submittedName>
        <fullName evidence="2">Uncharacterized protein</fullName>
    </submittedName>
</protein>
<accession>A0A246GJ92</accession>
<dbReference type="EMBL" id="MTCZ01000088">
    <property type="protein sequence ID" value="OWP83684.1"/>
    <property type="molecule type" value="Genomic_DNA"/>
</dbReference>
<feature type="signal peptide" evidence="1">
    <location>
        <begin position="1"/>
        <end position="20"/>
    </location>
</feature>
<evidence type="ECO:0000313" key="2">
    <source>
        <dbReference type="EMBL" id="OWP83684.1"/>
    </source>
</evidence>
<dbReference type="RefSeq" id="WP_088393205.1">
    <property type="nucleotide sequence ID" value="NZ_MTCZ01000088.1"/>
</dbReference>
<name>A0A246GJ92_9FLAO</name>
<organism evidence="2 3">
    <name type="scientific">Flavobacterium davisii</name>
    <dbReference type="NCBI Taxonomy" id="2906077"/>
    <lineage>
        <taxon>Bacteria</taxon>
        <taxon>Pseudomonadati</taxon>
        <taxon>Bacteroidota</taxon>
        <taxon>Flavobacteriia</taxon>
        <taxon>Flavobacteriales</taxon>
        <taxon>Flavobacteriaceae</taxon>
        <taxon>Flavobacterium</taxon>
    </lineage>
</organism>
<keyword evidence="1" id="KW-0732">Signal</keyword>
<dbReference type="SMART" id="SM00028">
    <property type="entry name" value="TPR"/>
    <property type="match status" value="3"/>
</dbReference>
<gene>
    <name evidence="2" type="ORF">BWK59_09195</name>
</gene>
<reference evidence="2 3" key="1">
    <citation type="journal article" date="2017" name="Infect. Genet. Evol.">
        <title>Comparative genome analysis of fish pathogen Flavobacterium columnare reveals extensive sequence diversity within the species.</title>
        <authorList>
            <person name="Kayansamruaj P."/>
            <person name="Dong H.T."/>
            <person name="Hirono I."/>
            <person name="Kondo H."/>
            <person name="Senapin S."/>
            <person name="Rodkhum C."/>
        </authorList>
    </citation>
    <scope>NUCLEOTIDE SEQUENCE [LARGE SCALE GENOMIC DNA]</scope>
    <source>
        <strain evidence="2 3">1215</strain>
    </source>
</reference>
<dbReference type="PANTHER" id="PTHR44395">
    <property type="match status" value="1"/>
</dbReference>
<dbReference type="PANTHER" id="PTHR44395:SF1">
    <property type="entry name" value="PROTEIN O-MANNOSYL-TRANSFERASE TMTC3"/>
    <property type="match status" value="1"/>
</dbReference>
<proteinExistence type="predicted"/>
<evidence type="ECO:0000313" key="3">
    <source>
        <dbReference type="Proteomes" id="UP000197768"/>
    </source>
</evidence>
<comment type="caution">
    <text evidence="2">The sequence shown here is derived from an EMBL/GenBank/DDBJ whole genome shotgun (WGS) entry which is preliminary data.</text>
</comment>
<dbReference type="GO" id="GO:0000030">
    <property type="term" value="F:mannosyltransferase activity"/>
    <property type="evidence" value="ECO:0007669"/>
    <property type="project" value="TreeGrafter"/>
</dbReference>
<dbReference type="AlphaFoldDB" id="A0A246GJ92"/>
<sequence>MKIKNLVLVTALFLSVTTIAQKEDLKAAEKALKSGNPTEAKASLDKIDYMIVNLDNPTKAQYYFILGNTNLELAKKNIEEGKNLVAAAKAYNELKATEVSSGKNKYTGQAESSLIEVKRLLTNSAIADSNAKRYKESAQKLYEVYGLDKKDTTMLYYAASSAINAEDYDSALSHYKMLKDLKYSGKTTNYLAKNKSNGQEETFASMKDRDFSVKIGTHESPRTENVPSKRGEIIKNIALILNQKGDLAAAKRAVEEAIQANPGDTGLYTAGMEVALKANDYPTYKKYAQEALAKDPNNADLFYNLGVISGQANDKQAKIDAEGYYLKAIQIDPKYKNAYLNLGVLKLDGEKEIVDQMNKLGTSAADMKKYEALKVKRENLYKSAIPHLEKAYELFESDKDIKNTLLNMYNALDMTDKYKALKAKN</sequence>
<dbReference type="Proteomes" id="UP000197768">
    <property type="component" value="Unassembled WGS sequence"/>
</dbReference>
<dbReference type="InterPro" id="IPR019734">
    <property type="entry name" value="TPR_rpt"/>
</dbReference>
<dbReference type="GO" id="GO:0035269">
    <property type="term" value="P:protein O-linked glycosylation via mannose"/>
    <property type="evidence" value="ECO:0007669"/>
    <property type="project" value="TreeGrafter"/>
</dbReference>
<dbReference type="Gene3D" id="1.25.40.10">
    <property type="entry name" value="Tetratricopeptide repeat domain"/>
    <property type="match status" value="2"/>
</dbReference>
<feature type="chain" id="PRO_5013326584" evidence="1">
    <location>
        <begin position="21"/>
        <end position="425"/>
    </location>
</feature>
<dbReference type="SUPFAM" id="SSF48452">
    <property type="entry name" value="TPR-like"/>
    <property type="match status" value="1"/>
</dbReference>